<comment type="caution">
    <text evidence="2">The sequence shown here is derived from an EMBL/GenBank/DDBJ whole genome shotgun (WGS) entry which is preliminary data.</text>
</comment>
<dbReference type="RefSeq" id="WP_208178748.1">
    <property type="nucleotide sequence ID" value="NZ_JAGETZ010000024.1"/>
</dbReference>
<dbReference type="Pfam" id="PF04717">
    <property type="entry name" value="Phage_base_V"/>
    <property type="match status" value="1"/>
</dbReference>
<organism evidence="2 3">
    <name type="scientific">Hymenobacter negativus</name>
    <dbReference type="NCBI Taxonomy" id="2795026"/>
    <lineage>
        <taxon>Bacteria</taxon>
        <taxon>Pseudomonadati</taxon>
        <taxon>Bacteroidota</taxon>
        <taxon>Cytophagia</taxon>
        <taxon>Cytophagales</taxon>
        <taxon>Hymenobacteraceae</taxon>
        <taxon>Hymenobacter</taxon>
    </lineage>
</organism>
<protein>
    <recommendedName>
        <fullName evidence="1">Gp5/Type VI secretion system Vgr protein OB-fold domain-containing protein</fullName>
    </recommendedName>
</protein>
<accession>A0ABS3QPP2</accession>
<sequence>MARQVKLLIQPKDNPTLLSEYNYVRIFQDIHTHHSFEISVPFDYLEGRQAGFMQKTHSALVGKPIVFSITPDQAGVGAKFAFTGFVTDIVVGSDNDYTGSFLIKGYSPGCLLTDGVQKRTFIKQTLSAIVDQVLQPYRANLVPRAKNLKSKAALPYVVQYDESNFDFLNRLMAECHEWFFYDGTTLQFGLPSQQDTQQLEMNRSWSSFQLEAAIRPGKVSLHTYDPVQHQRWDGKNPASTNGISSNQFAQFAEQTGNDIFAQPSYARTPLPVQSRTEVTDAATNQGAALAAGSLLFRGRSENPDLRLGTIIDATAEGLGSDNLNVENLGKYRIISLSHDVDYTGNYTNNFTAVLHSLELPPANPHARPQPGLPELAEVIDVADPDNLGRMRVRYYWPVQKPADAETPWLRVLTPYAGDGKGQMFTPEVGSQVLMHYEHHRAEQGMVMGNMFHAQNKQGAKYTTPQNRLKGMQTAGGNKFVMTDTKDDQKILISNSNNKGTAVEVGFKGDGSISIKTNGPISLTAGGNITLTAKKDIILTAENVTIDAKKKITKKAKEIEMTGTDKVDMTGKATTIKAGDTMKIAASSSLDVNGGSNASISSGKTKIH</sequence>
<evidence type="ECO:0000259" key="1">
    <source>
        <dbReference type="Pfam" id="PF04717"/>
    </source>
</evidence>
<dbReference type="Gene3D" id="4.10.220.110">
    <property type="match status" value="1"/>
</dbReference>
<dbReference type="SUPFAM" id="SSF69349">
    <property type="entry name" value="Phage fibre proteins"/>
    <property type="match status" value="1"/>
</dbReference>
<evidence type="ECO:0000313" key="3">
    <source>
        <dbReference type="Proteomes" id="UP000664369"/>
    </source>
</evidence>
<dbReference type="Proteomes" id="UP000664369">
    <property type="component" value="Unassembled WGS sequence"/>
</dbReference>
<keyword evidence="3" id="KW-1185">Reference proteome</keyword>
<reference evidence="2 3" key="1">
    <citation type="submission" date="2021-03" db="EMBL/GenBank/DDBJ databases">
        <authorList>
            <person name="Kim M.K."/>
        </authorList>
    </citation>
    <scope>NUCLEOTIDE SEQUENCE [LARGE SCALE GENOMIC DNA]</scope>
    <source>
        <strain evidence="2 3">BT442</strain>
    </source>
</reference>
<dbReference type="InterPro" id="IPR037026">
    <property type="entry name" value="Vgr_OB-fold_dom_sf"/>
</dbReference>
<dbReference type="SUPFAM" id="SSF69255">
    <property type="entry name" value="gp5 N-terminal domain-like"/>
    <property type="match status" value="1"/>
</dbReference>
<dbReference type="Gene3D" id="2.40.50.230">
    <property type="entry name" value="Gp5 N-terminal domain"/>
    <property type="match status" value="1"/>
</dbReference>
<gene>
    <name evidence="2" type="ORF">J4E00_28360</name>
</gene>
<proteinExistence type="predicted"/>
<dbReference type="InterPro" id="IPR006531">
    <property type="entry name" value="Gp5/Vgr_OB"/>
</dbReference>
<name>A0ABS3QPP2_9BACT</name>
<dbReference type="Pfam" id="PF05954">
    <property type="entry name" value="Phage_GPD"/>
    <property type="match status" value="1"/>
</dbReference>
<feature type="domain" description="Gp5/Type VI secretion system Vgr protein OB-fold" evidence="1">
    <location>
        <begin position="376"/>
        <end position="451"/>
    </location>
</feature>
<dbReference type="EMBL" id="JAGETZ010000024">
    <property type="protein sequence ID" value="MBO2013008.1"/>
    <property type="molecule type" value="Genomic_DNA"/>
</dbReference>
<evidence type="ECO:0000313" key="2">
    <source>
        <dbReference type="EMBL" id="MBO2013008.1"/>
    </source>
</evidence>
<dbReference type="SUPFAM" id="SSF69279">
    <property type="entry name" value="Phage tail proteins"/>
    <property type="match status" value="1"/>
</dbReference>
<dbReference type="Gene3D" id="3.55.50.10">
    <property type="entry name" value="Baseplate protein-like domains"/>
    <property type="match status" value="1"/>
</dbReference>
<dbReference type="Gene3D" id="2.30.110.50">
    <property type="match status" value="1"/>
</dbReference>